<dbReference type="SUPFAM" id="SSF53474">
    <property type="entry name" value="alpha/beta-Hydrolases"/>
    <property type="match status" value="1"/>
</dbReference>
<feature type="compositionally biased region" description="Low complexity" evidence="2">
    <location>
        <begin position="38"/>
        <end position="52"/>
    </location>
</feature>
<feature type="compositionally biased region" description="Gly residues" evidence="2">
    <location>
        <begin position="53"/>
        <end position="63"/>
    </location>
</feature>
<dbReference type="EMBL" id="VFPO01000001">
    <property type="protein sequence ID" value="TQM67587.1"/>
    <property type="molecule type" value="Genomic_DNA"/>
</dbReference>
<evidence type="ECO:0000259" key="4">
    <source>
        <dbReference type="Pfam" id="PF20434"/>
    </source>
</evidence>
<keyword evidence="3" id="KW-0732">Signal</keyword>
<protein>
    <submittedName>
        <fullName evidence="5">Acetyl esterase/lipase</fullName>
    </submittedName>
</protein>
<dbReference type="Proteomes" id="UP000316706">
    <property type="component" value="Unassembled WGS sequence"/>
</dbReference>
<dbReference type="RefSeq" id="WP_246077099.1">
    <property type="nucleotide sequence ID" value="NZ_VFPO01000001.1"/>
</dbReference>
<feature type="domain" description="BD-FAE-like" evidence="4">
    <location>
        <begin position="138"/>
        <end position="333"/>
    </location>
</feature>
<dbReference type="InterPro" id="IPR049492">
    <property type="entry name" value="BD-FAE-like_dom"/>
</dbReference>
<dbReference type="Gene3D" id="3.40.50.1820">
    <property type="entry name" value="alpha/beta hydrolase"/>
    <property type="match status" value="1"/>
</dbReference>
<dbReference type="Pfam" id="PF20434">
    <property type="entry name" value="BD-FAE"/>
    <property type="match status" value="1"/>
</dbReference>
<sequence>MRKVLVCGAAFAATCVSAVAVPGGAEATSPAPTPPASTPAAPTAPDGAPSGEPGTGSPSGGPATGTPETGAPGTESPSTSSTSRPPQGEALPDGETDGTVSAEAVMVTPEPPRARTYAYGDDPAQKLDAYWRRSAPGAGPRPGVLILHGGYWLQGDKSGWKYTASRLTEEGFVVISANYRLASRAQWPAQRDDASAALAFVKDNARRWNLDPRRVAVVGASSGGHLATQLGTFGTGSQTVRGVVALSPVTDPGLAYLDGGKPTATPSQQKLRGAVTELLQCFPDTPADQECQERLQDATSATHASEGDAPMLLMHTDGDFVPISHSVRLSGALRAAGVPVTVKRLEGDRHASGLLADEKTYPTMVAWLKNILKPAE</sequence>
<dbReference type="PANTHER" id="PTHR48081:SF13">
    <property type="entry name" value="ALPHA_BETA HYDROLASE"/>
    <property type="match status" value="1"/>
</dbReference>
<name>A0A543IAK6_9ACTN</name>
<reference evidence="5 6" key="1">
    <citation type="submission" date="2019-06" db="EMBL/GenBank/DDBJ databases">
        <title>Sequencing the genomes of 1000 actinobacteria strains.</title>
        <authorList>
            <person name="Klenk H.-P."/>
        </authorList>
    </citation>
    <scope>NUCLEOTIDE SEQUENCE [LARGE SCALE GENOMIC DNA]</scope>
    <source>
        <strain evidence="5 6">DSM 45043</strain>
    </source>
</reference>
<evidence type="ECO:0000256" key="3">
    <source>
        <dbReference type="SAM" id="SignalP"/>
    </source>
</evidence>
<dbReference type="GO" id="GO:0016787">
    <property type="term" value="F:hydrolase activity"/>
    <property type="evidence" value="ECO:0007669"/>
    <property type="project" value="UniProtKB-KW"/>
</dbReference>
<dbReference type="InterPro" id="IPR029058">
    <property type="entry name" value="AB_hydrolase_fold"/>
</dbReference>
<keyword evidence="6" id="KW-1185">Reference proteome</keyword>
<feature type="signal peptide" evidence="3">
    <location>
        <begin position="1"/>
        <end position="20"/>
    </location>
</feature>
<evidence type="ECO:0000313" key="6">
    <source>
        <dbReference type="Proteomes" id="UP000316706"/>
    </source>
</evidence>
<evidence type="ECO:0000256" key="2">
    <source>
        <dbReference type="SAM" id="MobiDB-lite"/>
    </source>
</evidence>
<keyword evidence="1" id="KW-0378">Hydrolase</keyword>
<feature type="region of interest" description="Disordered" evidence="2">
    <location>
        <begin position="24"/>
        <end position="98"/>
    </location>
</feature>
<proteinExistence type="predicted"/>
<accession>A0A543IAK6</accession>
<gene>
    <name evidence="5" type="ORF">FHX41_1204</name>
</gene>
<feature type="compositionally biased region" description="Low complexity" evidence="2">
    <location>
        <begin position="64"/>
        <end position="86"/>
    </location>
</feature>
<dbReference type="PANTHER" id="PTHR48081">
    <property type="entry name" value="AB HYDROLASE SUPERFAMILY PROTEIN C4A8.06C"/>
    <property type="match status" value="1"/>
</dbReference>
<organism evidence="5 6">
    <name type="scientific">Actinomadura hallensis</name>
    <dbReference type="NCBI Taxonomy" id="337895"/>
    <lineage>
        <taxon>Bacteria</taxon>
        <taxon>Bacillati</taxon>
        <taxon>Actinomycetota</taxon>
        <taxon>Actinomycetes</taxon>
        <taxon>Streptosporangiales</taxon>
        <taxon>Thermomonosporaceae</taxon>
        <taxon>Actinomadura</taxon>
    </lineage>
</organism>
<comment type="caution">
    <text evidence="5">The sequence shown here is derived from an EMBL/GenBank/DDBJ whole genome shotgun (WGS) entry which is preliminary data.</text>
</comment>
<evidence type="ECO:0000256" key="1">
    <source>
        <dbReference type="ARBA" id="ARBA00022801"/>
    </source>
</evidence>
<dbReference type="AlphaFoldDB" id="A0A543IAK6"/>
<evidence type="ECO:0000313" key="5">
    <source>
        <dbReference type="EMBL" id="TQM67587.1"/>
    </source>
</evidence>
<feature type="chain" id="PRO_5038820697" evidence="3">
    <location>
        <begin position="21"/>
        <end position="376"/>
    </location>
</feature>
<dbReference type="InterPro" id="IPR050300">
    <property type="entry name" value="GDXG_lipolytic_enzyme"/>
</dbReference>